<organism evidence="2 3">
    <name type="scientific">Undibacterium nitidum</name>
    <dbReference type="NCBI Taxonomy" id="2762298"/>
    <lineage>
        <taxon>Bacteria</taxon>
        <taxon>Pseudomonadati</taxon>
        <taxon>Pseudomonadota</taxon>
        <taxon>Betaproteobacteria</taxon>
        <taxon>Burkholderiales</taxon>
        <taxon>Oxalobacteraceae</taxon>
        <taxon>Undibacterium</taxon>
    </lineage>
</organism>
<keyword evidence="3" id="KW-1185">Reference proteome</keyword>
<evidence type="ECO:0000313" key="2">
    <source>
        <dbReference type="EMBL" id="MBC3881979.1"/>
    </source>
</evidence>
<reference evidence="2" key="1">
    <citation type="submission" date="2020-08" db="EMBL/GenBank/DDBJ databases">
        <title>Novel species isolated from subtropical streams in China.</title>
        <authorList>
            <person name="Lu H."/>
        </authorList>
    </citation>
    <scope>NUCLEOTIDE SEQUENCE</scope>
    <source>
        <strain evidence="2">LX22W</strain>
    </source>
</reference>
<sequence>MRHPNFILLYVDQPIQSAQFYQDLLASAPIEASPGFAMFSLDSGVMLGLWAREHVLPSATGHAGATEIAISLTSKSEVDVLYQDYLAKSIEIAQTPTDLDFGYTFVALDPDGHRIRVFAPHV</sequence>
<dbReference type="InterPro" id="IPR029068">
    <property type="entry name" value="Glyas_Bleomycin-R_OHBP_Dase"/>
</dbReference>
<dbReference type="RefSeq" id="WP_186916366.1">
    <property type="nucleotide sequence ID" value="NZ_JACOFZ010000003.1"/>
</dbReference>
<dbReference type="PROSITE" id="PS51819">
    <property type="entry name" value="VOC"/>
    <property type="match status" value="1"/>
</dbReference>
<dbReference type="InterPro" id="IPR037523">
    <property type="entry name" value="VOC_core"/>
</dbReference>
<dbReference type="Gene3D" id="3.30.720.120">
    <property type="match status" value="1"/>
</dbReference>
<name>A0A923HVA9_9BURK</name>
<evidence type="ECO:0000313" key="3">
    <source>
        <dbReference type="Proteomes" id="UP000627446"/>
    </source>
</evidence>
<dbReference type="AlphaFoldDB" id="A0A923HVA9"/>
<evidence type="ECO:0000259" key="1">
    <source>
        <dbReference type="PROSITE" id="PS51819"/>
    </source>
</evidence>
<dbReference type="Pfam" id="PF00903">
    <property type="entry name" value="Glyoxalase"/>
    <property type="match status" value="1"/>
</dbReference>
<protein>
    <submittedName>
        <fullName evidence="2">VOC family protein</fullName>
    </submittedName>
</protein>
<dbReference type="InterPro" id="IPR026275">
    <property type="entry name" value="Glyoxalase/dOase/EhpR"/>
</dbReference>
<dbReference type="SUPFAM" id="SSF54593">
    <property type="entry name" value="Glyoxalase/Bleomycin resistance protein/Dihydroxybiphenyl dioxygenase"/>
    <property type="match status" value="1"/>
</dbReference>
<dbReference type="PIRSF" id="PIRSF039020">
    <property type="entry name" value="EhpR"/>
    <property type="match status" value="1"/>
</dbReference>
<gene>
    <name evidence="2" type="ORF">H8K36_11370</name>
</gene>
<comment type="caution">
    <text evidence="2">The sequence shown here is derived from an EMBL/GenBank/DDBJ whole genome shotgun (WGS) entry which is preliminary data.</text>
</comment>
<dbReference type="InterPro" id="IPR004360">
    <property type="entry name" value="Glyas_Fos-R_dOase_dom"/>
</dbReference>
<dbReference type="EMBL" id="JACOFZ010000003">
    <property type="protein sequence ID" value="MBC3881979.1"/>
    <property type="molecule type" value="Genomic_DNA"/>
</dbReference>
<accession>A0A923HVA9</accession>
<dbReference type="Gene3D" id="3.30.720.110">
    <property type="match status" value="1"/>
</dbReference>
<dbReference type="Proteomes" id="UP000627446">
    <property type="component" value="Unassembled WGS sequence"/>
</dbReference>
<feature type="domain" description="VOC" evidence="1">
    <location>
        <begin position="3"/>
        <end position="120"/>
    </location>
</feature>
<proteinExistence type="predicted"/>